<protein>
    <submittedName>
        <fullName evidence="2">Uncharacterized protein</fullName>
    </submittedName>
</protein>
<feature type="compositionally biased region" description="Pro residues" evidence="1">
    <location>
        <begin position="43"/>
        <end position="54"/>
    </location>
</feature>
<accession>A0ABR0EMR3</accession>
<reference evidence="2 3" key="1">
    <citation type="journal article" date="2023" name="G3 (Bethesda)">
        <title>A chromosome-level genome assembly of Zasmidium syzygii isolated from banana leaves.</title>
        <authorList>
            <person name="van Westerhoven A.C."/>
            <person name="Mehrabi R."/>
            <person name="Talebi R."/>
            <person name="Steentjes M.B.F."/>
            <person name="Corcolon B."/>
            <person name="Chong P.A."/>
            <person name="Kema G.H.J."/>
            <person name="Seidl M.F."/>
        </authorList>
    </citation>
    <scope>NUCLEOTIDE SEQUENCE [LARGE SCALE GENOMIC DNA]</scope>
    <source>
        <strain evidence="2 3">P124</strain>
    </source>
</reference>
<evidence type="ECO:0000256" key="1">
    <source>
        <dbReference type="SAM" id="MobiDB-lite"/>
    </source>
</evidence>
<sequence length="158" mass="17780">MAEKIPPTDPEKIPLLSAAQTQPRYDRSAQDDDEGDLNRDFPPISPLPTPPPKKPSTTTTANNDPSQITNEKQFAPAVKQRRPNYPPPPAPGLSSISVGPMAFEHPPLRSQNIRLNQAFRELARKDLEEKERKKTLDRLNEAARRKSTGGLGWLWRDR</sequence>
<proteinExistence type="predicted"/>
<evidence type="ECO:0000313" key="2">
    <source>
        <dbReference type="EMBL" id="KAK4502446.1"/>
    </source>
</evidence>
<keyword evidence="3" id="KW-1185">Reference proteome</keyword>
<feature type="region of interest" description="Disordered" evidence="1">
    <location>
        <begin position="1"/>
        <end position="103"/>
    </location>
</feature>
<evidence type="ECO:0000313" key="3">
    <source>
        <dbReference type="Proteomes" id="UP001305779"/>
    </source>
</evidence>
<dbReference type="Proteomes" id="UP001305779">
    <property type="component" value="Unassembled WGS sequence"/>
</dbReference>
<organism evidence="2 3">
    <name type="scientific">Zasmidium cellare</name>
    <name type="common">Wine cellar mold</name>
    <name type="synonym">Racodium cellare</name>
    <dbReference type="NCBI Taxonomy" id="395010"/>
    <lineage>
        <taxon>Eukaryota</taxon>
        <taxon>Fungi</taxon>
        <taxon>Dikarya</taxon>
        <taxon>Ascomycota</taxon>
        <taxon>Pezizomycotina</taxon>
        <taxon>Dothideomycetes</taxon>
        <taxon>Dothideomycetidae</taxon>
        <taxon>Mycosphaerellales</taxon>
        <taxon>Mycosphaerellaceae</taxon>
        <taxon>Zasmidium</taxon>
    </lineage>
</organism>
<name>A0ABR0EMR3_ZASCE</name>
<comment type="caution">
    <text evidence="2">The sequence shown here is derived from an EMBL/GenBank/DDBJ whole genome shotgun (WGS) entry which is preliminary data.</text>
</comment>
<feature type="compositionally biased region" description="Polar residues" evidence="1">
    <location>
        <begin position="61"/>
        <end position="72"/>
    </location>
</feature>
<gene>
    <name evidence="2" type="ORF">PRZ48_005871</name>
</gene>
<dbReference type="EMBL" id="JAXOVC010000004">
    <property type="protein sequence ID" value="KAK4502446.1"/>
    <property type="molecule type" value="Genomic_DNA"/>
</dbReference>